<dbReference type="InterPro" id="IPR001828">
    <property type="entry name" value="ANF_lig-bd_rcpt"/>
</dbReference>
<evidence type="ECO:0000313" key="11">
    <source>
        <dbReference type="RefSeq" id="XP_022085037.1"/>
    </source>
</evidence>
<dbReference type="AlphaFoldDB" id="A0A8B7XXQ5"/>
<dbReference type="InterPro" id="IPR028082">
    <property type="entry name" value="Peripla_BP_I"/>
</dbReference>
<dbReference type="InterPro" id="IPR052612">
    <property type="entry name" value="ANP_Clearance_Receptor"/>
</dbReference>
<dbReference type="KEGG" id="aplc:110976242"/>
<evidence type="ECO:0000256" key="6">
    <source>
        <dbReference type="ARBA" id="ARBA00023170"/>
    </source>
</evidence>
<keyword evidence="3 8" id="KW-0732">Signal</keyword>
<evidence type="ECO:0000256" key="1">
    <source>
        <dbReference type="ARBA" id="ARBA00004479"/>
    </source>
</evidence>
<feature type="chain" id="PRO_5034820171" evidence="8">
    <location>
        <begin position="19"/>
        <end position="400"/>
    </location>
</feature>
<evidence type="ECO:0000313" key="10">
    <source>
        <dbReference type="Proteomes" id="UP000694845"/>
    </source>
</evidence>
<keyword evidence="4" id="KW-1133">Transmembrane helix</keyword>
<dbReference type="PRINTS" id="PR00255">
    <property type="entry name" value="NATPEPTIDER"/>
</dbReference>
<name>A0A8B7XXQ5_ACAPL</name>
<evidence type="ECO:0000256" key="3">
    <source>
        <dbReference type="ARBA" id="ARBA00022729"/>
    </source>
</evidence>
<dbReference type="OMA" id="EHEWENG"/>
<feature type="signal peptide" evidence="8">
    <location>
        <begin position="1"/>
        <end position="18"/>
    </location>
</feature>
<sequence length="400" mass="45042">MSAALIYTFSLFLVVVRATVDVKVGMLHYSPHHDTFIGTFYFFPASQIAFETVAKRLETGQYQNFNMSYISTDECCTRPVRSSGALAASMYYDHGVDAFLGPAKSGEMTAVADMAAYWNLPVITAAESSFHLADKARFATLTRTFPATTSVSKYLASIFQQQSCVVLRGFERPRFFEHSIPPSITAALQAAGVTVIEVFADNYNTLDQALREAASWSNVIFICTSPVRDIMVHAYRLGYKADSHTFLYWYPVEKESWQTSSQFQNLNEEETEAMKALVVLHPELPKPDEAYRQFQSELRERQRALYGKTQIEDNFLAATLHDTILMYADVINEIVAEGSDVRDGRAVTKKMWNRTFEGVTGTFKISNNGDRLLVNEMLQMTDDNTGNFNVAFTHDEAADF</sequence>
<feature type="domain" description="Receptor ligand binding region" evidence="9">
    <location>
        <begin position="60"/>
        <end position="382"/>
    </location>
</feature>
<keyword evidence="5" id="KW-0472">Membrane</keyword>
<evidence type="ECO:0000259" key="9">
    <source>
        <dbReference type="Pfam" id="PF01094"/>
    </source>
</evidence>
<dbReference type="Proteomes" id="UP000694845">
    <property type="component" value="Unplaced"/>
</dbReference>
<evidence type="ECO:0000256" key="8">
    <source>
        <dbReference type="SAM" id="SignalP"/>
    </source>
</evidence>
<dbReference type="GeneID" id="110976242"/>
<dbReference type="GO" id="GO:0016020">
    <property type="term" value="C:membrane"/>
    <property type="evidence" value="ECO:0007669"/>
    <property type="project" value="UniProtKB-SubCell"/>
</dbReference>
<gene>
    <name evidence="11" type="primary">LOC110976242</name>
</gene>
<dbReference type="PANTHER" id="PTHR44755">
    <property type="entry name" value="NATRIURETIC PEPTIDE RECEPTOR 3-RELATED"/>
    <property type="match status" value="1"/>
</dbReference>
<dbReference type="GO" id="GO:0017046">
    <property type="term" value="F:peptide hormone binding"/>
    <property type="evidence" value="ECO:0007669"/>
    <property type="project" value="TreeGrafter"/>
</dbReference>
<dbReference type="InterPro" id="IPR001170">
    <property type="entry name" value="ANPR/GUC"/>
</dbReference>
<evidence type="ECO:0000256" key="2">
    <source>
        <dbReference type="ARBA" id="ARBA00022692"/>
    </source>
</evidence>
<organism evidence="10 11">
    <name type="scientific">Acanthaster planci</name>
    <name type="common">Crown-of-thorns starfish</name>
    <dbReference type="NCBI Taxonomy" id="133434"/>
    <lineage>
        <taxon>Eukaryota</taxon>
        <taxon>Metazoa</taxon>
        <taxon>Echinodermata</taxon>
        <taxon>Eleutherozoa</taxon>
        <taxon>Asterozoa</taxon>
        <taxon>Asteroidea</taxon>
        <taxon>Valvatacea</taxon>
        <taxon>Valvatida</taxon>
        <taxon>Acanthasteridae</taxon>
        <taxon>Acanthaster</taxon>
    </lineage>
</organism>
<keyword evidence="10" id="KW-1185">Reference proteome</keyword>
<dbReference type="GO" id="GO:0038023">
    <property type="term" value="F:signaling receptor activity"/>
    <property type="evidence" value="ECO:0007669"/>
    <property type="project" value="TreeGrafter"/>
</dbReference>
<dbReference type="GO" id="GO:0007165">
    <property type="term" value="P:signal transduction"/>
    <property type="evidence" value="ECO:0007669"/>
    <property type="project" value="TreeGrafter"/>
</dbReference>
<reference evidence="11" key="1">
    <citation type="submission" date="2025-08" db="UniProtKB">
        <authorList>
            <consortium name="RefSeq"/>
        </authorList>
    </citation>
    <scope>IDENTIFICATION</scope>
</reference>
<evidence type="ECO:0000256" key="7">
    <source>
        <dbReference type="ARBA" id="ARBA00023180"/>
    </source>
</evidence>
<proteinExistence type="predicted"/>
<dbReference type="OrthoDB" id="302535at2759"/>
<dbReference type="SUPFAM" id="SSF53822">
    <property type="entry name" value="Periplasmic binding protein-like I"/>
    <property type="match status" value="1"/>
</dbReference>
<dbReference type="Pfam" id="PF01094">
    <property type="entry name" value="ANF_receptor"/>
    <property type="match status" value="1"/>
</dbReference>
<dbReference type="Gene3D" id="3.40.50.2300">
    <property type="match status" value="2"/>
</dbReference>
<dbReference type="RefSeq" id="XP_022085037.1">
    <property type="nucleotide sequence ID" value="XM_022229345.1"/>
</dbReference>
<comment type="subcellular location">
    <subcellularLocation>
        <location evidence="1">Membrane</location>
        <topology evidence="1">Single-pass type I membrane protein</topology>
    </subcellularLocation>
</comment>
<protein>
    <submittedName>
        <fullName evidence="11">Atrial natriuretic peptide receptor 1-like isoform X1</fullName>
    </submittedName>
</protein>
<keyword evidence="6" id="KW-0675">Receptor</keyword>
<dbReference type="PANTHER" id="PTHR44755:SF8">
    <property type="entry name" value="RECEPTOR LIGAND BINDING REGION DOMAIN-CONTAINING PROTEIN"/>
    <property type="match status" value="1"/>
</dbReference>
<keyword evidence="7" id="KW-0325">Glycoprotein</keyword>
<keyword evidence="2" id="KW-0812">Transmembrane</keyword>
<accession>A0A8B7XXQ5</accession>
<evidence type="ECO:0000256" key="5">
    <source>
        <dbReference type="ARBA" id="ARBA00023136"/>
    </source>
</evidence>
<evidence type="ECO:0000256" key="4">
    <source>
        <dbReference type="ARBA" id="ARBA00022989"/>
    </source>
</evidence>
<dbReference type="CDD" id="cd06352">
    <property type="entry name" value="PBP1_NPR_GC-like"/>
    <property type="match status" value="1"/>
</dbReference>